<protein>
    <submittedName>
        <fullName evidence="9">Peptidase A24</fullName>
    </submittedName>
</protein>
<feature type="transmembrane region" description="Helical" evidence="6">
    <location>
        <begin position="34"/>
        <end position="51"/>
    </location>
</feature>
<dbReference type="GeneID" id="35594574"/>
<keyword evidence="10" id="KW-1185">Reference proteome</keyword>
<keyword evidence="2" id="KW-1003">Cell membrane</keyword>
<dbReference type="Pfam" id="PF06847">
    <property type="entry name" value="Arc_PepC_II"/>
    <property type="match status" value="1"/>
</dbReference>
<name>A0A2I8VPF0_9EURY</name>
<dbReference type="KEGG" id="srub:C2R22_20740"/>
<evidence type="ECO:0000256" key="6">
    <source>
        <dbReference type="SAM" id="Phobius"/>
    </source>
</evidence>
<dbReference type="GO" id="GO:0005886">
    <property type="term" value="C:plasma membrane"/>
    <property type="evidence" value="ECO:0007669"/>
    <property type="project" value="UniProtKB-SubCell"/>
</dbReference>
<feature type="transmembrane region" description="Helical" evidence="6">
    <location>
        <begin position="63"/>
        <end position="83"/>
    </location>
</feature>
<dbReference type="OrthoDB" id="19094at2157"/>
<dbReference type="InterPro" id="IPR009655">
    <property type="entry name" value="Preflagellin_peptidase_C"/>
</dbReference>
<dbReference type="AlphaFoldDB" id="A0A2I8VPF0"/>
<feature type="domain" description="Prepilin type IV endopeptidase peptidase" evidence="7">
    <location>
        <begin position="12"/>
        <end position="139"/>
    </location>
</feature>
<dbReference type="PANTHER" id="PTHR36506">
    <property type="entry name" value="PREFLAGELLIN PEPTIDASE"/>
    <property type="match status" value="1"/>
</dbReference>
<evidence type="ECO:0000256" key="1">
    <source>
        <dbReference type="ARBA" id="ARBA00004651"/>
    </source>
</evidence>
<dbReference type="InterPro" id="IPR052218">
    <property type="entry name" value="Preflagellin_Peptidase"/>
</dbReference>
<proteinExistence type="predicted"/>
<feature type="domain" description="Preflagellin peptidase C-terminal" evidence="8">
    <location>
        <begin position="304"/>
        <end position="332"/>
    </location>
</feature>
<evidence type="ECO:0000313" key="9">
    <source>
        <dbReference type="EMBL" id="AUV83775.1"/>
    </source>
</evidence>
<dbReference type="InterPro" id="IPR000045">
    <property type="entry name" value="Prepilin_IV_endopep_pep"/>
</dbReference>
<sequence>MFASVPDLLRLVAIPVLGWAAFSDIRTRRVPNRLWLPLAGLGVLLLVWDLITHLPPATFDDRLFLVQVGVSVLFVVPFSYLFWRLGGFGGADAKALIALALLLPTYPVYFLPSMALPLVEAPLGVFSFTVLTNTVVVAVVYPLAIGARNLLAGDIAPTMLFGRRVDVTDLPSEHGRLFETLDGYTRGGLDLDALRMYLRWRGSSFETLFGAPEALRDPATVDETFDPTDGRVDPPGVVTDGGMAHDAEATDHQNPSITVPDADVDVDAFDDPWAAEQFLDSIEGTAYGTTPETLRDGLELVSARERVWISPGIPFLVPMFVGLLLAFAYGDVLFGLLAALGLG</sequence>
<dbReference type="EMBL" id="CP026309">
    <property type="protein sequence ID" value="AUV83775.1"/>
    <property type="molecule type" value="Genomic_DNA"/>
</dbReference>
<keyword evidence="5 6" id="KW-0472">Membrane</keyword>
<gene>
    <name evidence="9" type="ORF">C2R22_20740</name>
</gene>
<dbReference type="RefSeq" id="WP_103427464.1">
    <property type="nucleotide sequence ID" value="NZ_CP026309.1"/>
</dbReference>
<organism evidence="9 10">
    <name type="scientific">Salinigranum rubrum</name>
    <dbReference type="NCBI Taxonomy" id="755307"/>
    <lineage>
        <taxon>Archaea</taxon>
        <taxon>Methanobacteriati</taxon>
        <taxon>Methanobacteriota</taxon>
        <taxon>Stenosarchaea group</taxon>
        <taxon>Halobacteria</taxon>
        <taxon>Halobacteriales</taxon>
        <taxon>Haloferacaceae</taxon>
        <taxon>Salinigranum</taxon>
    </lineage>
</organism>
<dbReference type="PANTHER" id="PTHR36506:SF1">
    <property type="entry name" value="PREFLAGELLIN PEPTIDASE"/>
    <property type="match status" value="1"/>
</dbReference>
<keyword evidence="3 6" id="KW-0812">Transmembrane</keyword>
<evidence type="ECO:0000259" key="8">
    <source>
        <dbReference type="Pfam" id="PF06847"/>
    </source>
</evidence>
<feature type="transmembrane region" description="Helical" evidence="6">
    <location>
        <begin position="123"/>
        <end position="144"/>
    </location>
</feature>
<evidence type="ECO:0000259" key="7">
    <source>
        <dbReference type="Pfam" id="PF01478"/>
    </source>
</evidence>
<evidence type="ECO:0000256" key="3">
    <source>
        <dbReference type="ARBA" id="ARBA00022692"/>
    </source>
</evidence>
<dbReference type="GO" id="GO:0004190">
    <property type="term" value="F:aspartic-type endopeptidase activity"/>
    <property type="evidence" value="ECO:0007669"/>
    <property type="project" value="InterPro"/>
</dbReference>
<evidence type="ECO:0000313" key="10">
    <source>
        <dbReference type="Proteomes" id="UP000236584"/>
    </source>
</evidence>
<reference evidence="9 10" key="1">
    <citation type="submission" date="2018-01" db="EMBL/GenBank/DDBJ databases">
        <title>Complete genome sequence of Salinigranum rubrum GX10T, an extremely halophilic archaeon isolated from a marine solar saltern.</title>
        <authorList>
            <person name="Han S."/>
        </authorList>
    </citation>
    <scope>NUCLEOTIDE SEQUENCE [LARGE SCALE GENOMIC DNA]</scope>
    <source>
        <strain evidence="9 10">GX10</strain>
    </source>
</reference>
<dbReference type="Proteomes" id="UP000236584">
    <property type="component" value="Chromosome"/>
</dbReference>
<dbReference type="Gene3D" id="1.20.120.1220">
    <property type="match status" value="1"/>
</dbReference>
<keyword evidence="4 6" id="KW-1133">Transmembrane helix</keyword>
<dbReference type="Pfam" id="PF01478">
    <property type="entry name" value="Peptidase_A24"/>
    <property type="match status" value="1"/>
</dbReference>
<feature type="transmembrane region" description="Helical" evidence="6">
    <location>
        <begin position="95"/>
        <end position="111"/>
    </location>
</feature>
<evidence type="ECO:0000256" key="4">
    <source>
        <dbReference type="ARBA" id="ARBA00022989"/>
    </source>
</evidence>
<evidence type="ECO:0000256" key="2">
    <source>
        <dbReference type="ARBA" id="ARBA00022475"/>
    </source>
</evidence>
<evidence type="ECO:0000256" key="5">
    <source>
        <dbReference type="ARBA" id="ARBA00023136"/>
    </source>
</evidence>
<feature type="transmembrane region" description="Helical" evidence="6">
    <location>
        <begin position="315"/>
        <end position="340"/>
    </location>
</feature>
<accession>A0A2I8VPF0</accession>
<comment type="subcellular location">
    <subcellularLocation>
        <location evidence="1">Cell membrane</location>
        <topology evidence="1">Multi-pass membrane protein</topology>
    </subcellularLocation>
</comment>